<gene>
    <name evidence="2" type="ORF">Lbir_1417</name>
    <name evidence="3" type="ORF">NCTC12437_02591</name>
</gene>
<evidence type="ECO:0000256" key="1">
    <source>
        <dbReference type="SAM" id="Phobius"/>
    </source>
</evidence>
<keyword evidence="1" id="KW-1133">Transmembrane helix</keyword>
<feature type="transmembrane region" description="Helical" evidence="1">
    <location>
        <begin position="22"/>
        <end position="43"/>
    </location>
</feature>
<proteinExistence type="predicted"/>
<dbReference type="OrthoDB" id="5540937at2"/>
<keyword evidence="4" id="KW-1185">Reference proteome</keyword>
<accession>A0A378IKY8</accession>
<reference evidence="2 4" key="1">
    <citation type="submission" date="2015-11" db="EMBL/GenBank/DDBJ databases">
        <title>Genomic analysis of 38 Legionella species identifies large and diverse effector repertoires.</title>
        <authorList>
            <person name="Burstein D."/>
            <person name="Amaro F."/>
            <person name="Zusman T."/>
            <person name="Lifshitz Z."/>
            <person name="Cohen O."/>
            <person name="Gilbert J.A."/>
            <person name="Pupko T."/>
            <person name="Shuman H.A."/>
            <person name="Segal G."/>
        </authorList>
    </citation>
    <scope>NUCLEOTIDE SEQUENCE [LARGE SCALE GENOMIC DNA]</scope>
    <source>
        <strain evidence="2 4">CDC#1407-AL-14</strain>
    </source>
</reference>
<organism evidence="3 5">
    <name type="scientific">Legionella birminghamensis</name>
    <dbReference type="NCBI Taxonomy" id="28083"/>
    <lineage>
        <taxon>Bacteria</taxon>
        <taxon>Pseudomonadati</taxon>
        <taxon>Pseudomonadota</taxon>
        <taxon>Gammaproteobacteria</taxon>
        <taxon>Legionellales</taxon>
        <taxon>Legionellaceae</taxon>
        <taxon>Legionella</taxon>
    </lineage>
</organism>
<protein>
    <submittedName>
        <fullName evidence="3">Uncharacterized protein</fullName>
    </submittedName>
</protein>
<evidence type="ECO:0000313" key="4">
    <source>
        <dbReference type="Proteomes" id="UP000054735"/>
    </source>
</evidence>
<dbReference type="AlphaFoldDB" id="A0A378IKY8"/>
<dbReference type="Proteomes" id="UP000255066">
    <property type="component" value="Unassembled WGS sequence"/>
</dbReference>
<keyword evidence="1" id="KW-0472">Membrane</keyword>
<evidence type="ECO:0000313" key="2">
    <source>
        <dbReference type="EMBL" id="KTC72157.1"/>
    </source>
</evidence>
<dbReference type="Proteomes" id="UP000054735">
    <property type="component" value="Unassembled WGS sequence"/>
</dbReference>
<sequence length="178" mass="20400">MSTYSNVIKSILGEIIKVRDSGAISATVIMTYVAIDTMAFLSMPLNQTKNGKKEFISWVNKYMKTDEMQSYQYSGKDMYAARCGKLHSYSAFSDYANNNGCKLYGYTGETEHLYNPKESERLVLISVPRLVNDFITGLKNFFQDALKDKTLQQNIDSRIKFVYQQFDINQEEISDKVP</sequence>
<dbReference type="EMBL" id="UGNW01000001">
    <property type="protein sequence ID" value="STX32794.1"/>
    <property type="molecule type" value="Genomic_DNA"/>
</dbReference>
<evidence type="ECO:0000313" key="3">
    <source>
        <dbReference type="EMBL" id="STX32794.1"/>
    </source>
</evidence>
<reference evidence="3 5" key="2">
    <citation type="submission" date="2018-06" db="EMBL/GenBank/DDBJ databases">
        <authorList>
            <consortium name="Pathogen Informatics"/>
            <person name="Doyle S."/>
        </authorList>
    </citation>
    <scope>NUCLEOTIDE SEQUENCE [LARGE SCALE GENOMIC DNA]</scope>
    <source>
        <strain evidence="3 5">NCTC12437</strain>
    </source>
</reference>
<dbReference type="EMBL" id="LNXT01000017">
    <property type="protein sequence ID" value="KTC72157.1"/>
    <property type="molecule type" value="Genomic_DNA"/>
</dbReference>
<evidence type="ECO:0000313" key="5">
    <source>
        <dbReference type="Proteomes" id="UP000255066"/>
    </source>
</evidence>
<name>A0A378IKY8_9GAMM</name>
<dbReference type="RefSeq" id="WP_058523484.1">
    <property type="nucleotide sequence ID" value="NZ_CAAAHV010000089.1"/>
</dbReference>
<keyword evidence="1" id="KW-0812">Transmembrane</keyword>